<dbReference type="GO" id="GO:0016874">
    <property type="term" value="F:ligase activity"/>
    <property type="evidence" value="ECO:0007669"/>
    <property type="project" value="UniProtKB-KW"/>
</dbReference>
<dbReference type="RefSeq" id="WP_143050700.1">
    <property type="nucleotide sequence ID" value="NZ_FOIN01000003.1"/>
</dbReference>
<sequence length="325" mass="37978">MTLLCYHGFNNWQNFMLEGENERDNILFGFELEATQDSDFEGNIVSPEEMAGCLKNEFGNLFVYERDSSIGCGLEIISNPMTIGWYKNNNDKFKKLLNILDNSHYVSTKGNKCGLHIHFNRKALGFNSKEYDLLLSNLNNNTQKAIRIDHERSNITIENMVSIMELYQEELIKISGRNQKSLRWCRFETPNGYEVKDIKKFAKDKRKSGGNHNDRYKVVNTTNEKTVEIRLCRGTLLWESFNSRINLMYNIVNVARNYQGLVNLEKLIVYKNDEDTIQMMKNYIENNSIERRKVALDEVTKIILLMPNNKLRPSSFLFGKYTQLQ</sequence>
<dbReference type="Pfam" id="PF12224">
    <property type="entry name" value="Amidoligase_2"/>
    <property type="match status" value="1"/>
</dbReference>
<keyword evidence="1" id="KW-0436">Ligase</keyword>
<dbReference type="AlphaFoldDB" id="A0A1I0CP36"/>
<evidence type="ECO:0000313" key="1">
    <source>
        <dbReference type="EMBL" id="SET21444.1"/>
    </source>
</evidence>
<organism evidence="1 2">
    <name type="scientific">Thomasclavelia cocleata</name>
    <dbReference type="NCBI Taxonomy" id="69824"/>
    <lineage>
        <taxon>Bacteria</taxon>
        <taxon>Bacillati</taxon>
        <taxon>Bacillota</taxon>
        <taxon>Erysipelotrichia</taxon>
        <taxon>Erysipelotrichales</taxon>
        <taxon>Coprobacillaceae</taxon>
        <taxon>Thomasclavelia</taxon>
    </lineage>
</organism>
<gene>
    <name evidence="1" type="ORF">SAMN04489758_103154</name>
</gene>
<dbReference type="EMBL" id="FOIN01000003">
    <property type="protein sequence ID" value="SET21444.1"/>
    <property type="molecule type" value="Genomic_DNA"/>
</dbReference>
<accession>A0A1I0CP36</accession>
<dbReference type="GeneID" id="78289714"/>
<name>A0A1I0CP36_9FIRM</name>
<dbReference type="Proteomes" id="UP000198558">
    <property type="component" value="Unassembled WGS sequence"/>
</dbReference>
<protein>
    <submittedName>
        <fullName evidence="1">Putative amidoligase enzyme</fullName>
    </submittedName>
</protein>
<proteinExistence type="predicted"/>
<reference evidence="2" key="1">
    <citation type="submission" date="2016-10" db="EMBL/GenBank/DDBJ databases">
        <authorList>
            <person name="Varghese N."/>
            <person name="Submissions S."/>
        </authorList>
    </citation>
    <scope>NUCLEOTIDE SEQUENCE [LARGE SCALE GENOMIC DNA]</scope>
    <source>
        <strain evidence="2">DSM 1551</strain>
    </source>
</reference>
<evidence type="ECO:0000313" key="2">
    <source>
        <dbReference type="Proteomes" id="UP000198558"/>
    </source>
</evidence>
<dbReference type="OrthoDB" id="1955672at2"/>
<dbReference type="InterPro" id="IPR022025">
    <property type="entry name" value="Amidoligase_2"/>
</dbReference>
<keyword evidence="2" id="KW-1185">Reference proteome</keyword>